<keyword evidence="4 6" id="KW-1133">Transmembrane helix</keyword>
<dbReference type="GO" id="GO:0055085">
    <property type="term" value="P:transmembrane transport"/>
    <property type="evidence" value="ECO:0007669"/>
    <property type="project" value="InterPro"/>
</dbReference>
<dbReference type="InterPro" id="IPR035906">
    <property type="entry name" value="MetI-like_sf"/>
</dbReference>
<evidence type="ECO:0000256" key="5">
    <source>
        <dbReference type="ARBA" id="ARBA00023136"/>
    </source>
</evidence>
<evidence type="ECO:0000259" key="7">
    <source>
        <dbReference type="PROSITE" id="PS50928"/>
    </source>
</evidence>
<dbReference type="EMBL" id="SHKL01000001">
    <property type="protein sequence ID" value="RZT85292.1"/>
    <property type="molecule type" value="Genomic_DNA"/>
</dbReference>
<organism evidence="8 9">
    <name type="scientific">Pseudonocardia sediminis</name>
    <dbReference type="NCBI Taxonomy" id="1397368"/>
    <lineage>
        <taxon>Bacteria</taxon>
        <taxon>Bacillati</taxon>
        <taxon>Actinomycetota</taxon>
        <taxon>Actinomycetes</taxon>
        <taxon>Pseudonocardiales</taxon>
        <taxon>Pseudonocardiaceae</taxon>
        <taxon>Pseudonocardia</taxon>
    </lineage>
</organism>
<keyword evidence="5 6" id="KW-0472">Membrane</keyword>
<dbReference type="AlphaFoldDB" id="A0A4Q7UTX9"/>
<dbReference type="GO" id="GO:0031460">
    <property type="term" value="P:glycine betaine transport"/>
    <property type="evidence" value="ECO:0007669"/>
    <property type="project" value="TreeGrafter"/>
</dbReference>
<dbReference type="GO" id="GO:0005886">
    <property type="term" value="C:plasma membrane"/>
    <property type="evidence" value="ECO:0007669"/>
    <property type="project" value="UniProtKB-SubCell"/>
</dbReference>
<dbReference type="RefSeq" id="WP_242623012.1">
    <property type="nucleotide sequence ID" value="NZ_SHKL01000001.1"/>
</dbReference>
<accession>A0A4Q7UTX9</accession>
<evidence type="ECO:0000256" key="1">
    <source>
        <dbReference type="ARBA" id="ARBA00004141"/>
    </source>
</evidence>
<keyword evidence="9" id="KW-1185">Reference proteome</keyword>
<evidence type="ECO:0000256" key="4">
    <source>
        <dbReference type="ARBA" id="ARBA00022989"/>
    </source>
</evidence>
<evidence type="ECO:0000313" key="9">
    <source>
        <dbReference type="Proteomes" id="UP000291591"/>
    </source>
</evidence>
<evidence type="ECO:0000256" key="2">
    <source>
        <dbReference type="ARBA" id="ARBA00022448"/>
    </source>
</evidence>
<dbReference type="InterPro" id="IPR000515">
    <property type="entry name" value="MetI-like"/>
</dbReference>
<sequence length="232" mass="24482">MSVPTQVIPNFSGPNCAGQFFCWDWVGANWSSVLAPALIQHIWISALAVLFGLVISIAAALYAVRNSWFEKGFSAFATFLYTVPALAFFLLMVPITGLNVGTVLIGLTGYTLLLLFANAVTGLRAAPPETIAAADGMGLTRNQVLFKVQLPLALPSIMAGVRIAVVTVISLETVAAQVVQAGLGTPLFNAQRNVFTTGLITTGLLAIALALVADALVVQLQKLVTPWARASR</sequence>
<dbReference type="PROSITE" id="PS50928">
    <property type="entry name" value="ABC_TM1"/>
    <property type="match status" value="1"/>
</dbReference>
<dbReference type="CDD" id="cd06261">
    <property type="entry name" value="TM_PBP2"/>
    <property type="match status" value="1"/>
</dbReference>
<comment type="caution">
    <text evidence="8">The sequence shown here is derived from an EMBL/GenBank/DDBJ whole genome shotgun (WGS) entry which is preliminary data.</text>
</comment>
<name>A0A4Q7UTX9_PSEST</name>
<keyword evidence="2 6" id="KW-0813">Transport</keyword>
<comment type="subcellular location">
    <subcellularLocation>
        <location evidence="6">Cell membrane</location>
        <topology evidence="6">Multi-pass membrane protein</topology>
    </subcellularLocation>
    <subcellularLocation>
        <location evidence="1">Membrane</location>
        <topology evidence="1">Multi-pass membrane protein</topology>
    </subcellularLocation>
</comment>
<dbReference type="SUPFAM" id="SSF161098">
    <property type="entry name" value="MetI-like"/>
    <property type="match status" value="1"/>
</dbReference>
<evidence type="ECO:0000256" key="6">
    <source>
        <dbReference type="RuleBase" id="RU363032"/>
    </source>
</evidence>
<feature type="domain" description="ABC transmembrane type-1" evidence="7">
    <location>
        <begin position="38"/>
        <end position="217"/>
    </location>
</feature>
<protein>
    <submittedName>
        <fullName evidence="8">Osmoprotectant transport system permease protein</fullName>
    </submittedName>
</protein>
<feature type="transmembrane region" description="Helical" evidence="6">
    <location>
        <begin position="76"/>
        <end position="97"/>
    </location>
</feature>
<dbReference type="Pfam" id="PF00528">
    <property type="entry name" value="BPD_transp_1"/>
    <property type="match status" value="1"/>
</dbReference>
<reference evidence="8 9" key="1">
    <citation type="submission" date="2019-02" db="EMBL/GenBank/DDBJ databases">
        <title>Sequencing the genomes of 1000 actinobacteria strains.</title>
        <authorList>
            <person name="Klenk H.-P."/>
        </authorList>
    </citation>
    <scope>NUCLEOTIDE SEQUENCE [LARGE SCALE GENOMIC DNA]</scope>
    <source>
        <strain evidence="8 9">DSM 45779</strain>
    </source>
</reference>
<dbReference type="Proteomes" id="UP000291591">
    <property type="component" value="Unassembled WGS sequence"/>
</dbReference>
<evidence type="ECO:0000313" key="8">
    <source>
        <dbReference type="EMBL" id="RZT85292.1"/>
    </source>
</evidence>
<dbReference type="InterPro" id="IPR051204">
    <property type="entry name" value="ABC_transp_perm/SBD"/>
</dbReference>
<feature type="transmembrane region" description="Helical" evidence="6">
    <location>
        <begin position="194"/>
        <end position="217"/>
    </location>
</feature>
<keyword evidence="3 6" id="KW-0812">Transmembrane</keyword>
<dbReference type="PANTHER" id="PTHR30177">
    <property type="entry name" value="GLYCINE BETAINE/L-PROLINE TRANSPORT SYSTEM PERMEASE PROTEIN PROW"/>
    <property type="match status" value="1"/>
</dbReference>
<evidence type="ECO:0000256" key="3">
    <source>
        <dbReference type="ARBA" id="ARBA00022692"/>
    </source>
</evidence>
<feature type="transmembrane region" description="Helical" evidence="6">
    <location>
        <begin position="42"/>
        <end position="64"/>
    </location>
</feature>
<feature type="transmembrane region" description="Helical" evidence="6">
    <location>
        <begin position="103"/>
        <end position="123"/>
    </location>
</feature>
<comment type="similarity">
    <text evidence="6">Belongs to the binding-protein-dependent transport system permease family.</text>
</comment>
<gene>
    <name evidence="8" type="ORF">EV383_2156</name>
</gene>
<dbReference type="PANTHER" id="PTHR30177:SF4">
    <property type="entry name" value="OSMOPROTECTANT IMPORT PERMEASE PROTEIN OSMW"/>
    <property type="match status" value="1"/>
</dbReference>
<dbReference type="Gene3D" id="1.10.3720.10">
    <property type="entry name" value="MetI-like"/>
    <property type="match status" value="1"/>
</dbReference>
<proteinExistence type="inferred from homology"/>